<dbReference type="Pfam" id="PF05701">
    <property type="entry name" value="WEMBL"/>
    <property type="match status" value="1"/>
</dbReference>
<evidence type="ECO:0000313" key="5">
    <source>
        <dbReference type="EMBL" id="KAG2309298.1"/>
    </source>
</evidence>
<dbReference type="PANTHER" id="PTHR32054:SF4">
    <property type="entry name" value="OS07G0677900 PROTEIN"/>
    <property type="match status" value="1"/>
</dbReference>
<dbReference type="GO" id="GO:0009904">
    <property type="term" value="P:chloroplast accumulation movement"/>
    <property type="evidence" value="ECO:0007669"/>
    <property type="project" value="TreeGrafter"/>
</dbReference>
<dbReference type="Proteomes" id="UP000886595">
    <property type="component" value="Unassembled WGS sequence"/>
</dbReference>
<dbReference type="EMBL" id="JAAMPC010000006">
    <property type="protein sequence ID" value="KAG2309298.1"/>
    <property type="molecule type" value="Genomic_DNA"/>
</dbReference>
<feature type="region of interest" description="Disordered" evidence="4">
    <location>
        <begin position="1"/>
        <end position="23"/>
    </location>
</feature>
<name>A0A8X7VDM1_BRACI</name>
<evidence type="ECO:0000313" key="6">
    <source>
        <dbReference type="Proteomes" id="UP000886595"/>
    </source>
</evidence>
<dbReference type="GO" id="GO:0009903">
    <property type="term" value="P:chloroplast avoidance movement"/>
    <property type="evidence" value="ECO:0007669"/>
    <property type="project" value="TreeGrafter"/>
</dbReference>
<keyword evidence="2 3" id="KW-0175">Coiled coil</keyword>
<feature type="compositionally biased region" description="Polar residues" evidence="4">
    <location>
        <begin position="466"/>
        <end position="478"/>
    </location>
</feature>
<sequence>MAESSPPDSAIEPWSLNPDSDPSFTAKNVRAEIDTSSPFVSVRETANRFGGFGFWRPHETLQDNVREGDIMELKTQAAELQNHLIVKECETREVLKELEVTKARIINLNSKLQEKSEESLREEVHCRIKPACMVLKDLNKAKMSLCKRTVDLAGLRGSVEVLNKQLKEEKAALDKARERLMQRSLKVISLEEGEARREKGETSEKGLENSALRMINEVQRLSCEAQEFKKAGESARCEAEKAMAEIEHTREKIKTVKIKLVAARKMKEAARAAEAVAIAEIKAVADDAAAVTISAEEYAKLALNARDAEEEARERVEDAMSRVEEANVSKIDTLKKVEEAAQEVETSRKALEEAVERADTANATKLEAEEALRNCKSEKGQRRRLSSSVNNTAKFKSKRETTTTTTTRLMDVNGLHLTYDFVIGPSSTSVPVLKPAMSIGQILSKKLLVAEDSDMVNVASQRRKTSLGQMLAKNSNGDGTERKKSEGKENGKRSATTLKRKNIGFAKIAFLLNKESKIKKKTNKIALNLR</sequence>
<evidence type="ECO:0000256" key="3">
    <source>
        <dbReference type="SAM" id="Coils"/>
    </source>
</evidence>
<dbReference type="InterPro" id="IPR008545">
    <property type="entry name" value="Web"/>
</dbReference>
<evidence type="ECO:0008006" key="7">
    <source>
        <dbReference type="Google" id="ProtNLM"/>
    </source>
</evidence>
<dbReference type="OrthoDB" id="649232at2759"/>
<reference evidence="5 6" key="1">
    <citation type="submission" date="2020-02" db="EMBL/GenBank/DDBJ databases">
        <authorList>
            <person name="Ma Q."/>
            <person name="Huang Y."/>
            <person name="Song X."/>
            <person name="Pei D."/>
        </authorList>
    </citation>
    <scope>NUCLEOTIDE SEQUENCE [LARGE SCALE GENOMIC DNA]</scope>
    <source>
        <strain evidence="5">Sxm20200214</strain>
        <tissue evidence="5">Leaf</tissue>
    </source>
</reference>
<feature type="coiled-coil region" evidence="3">
    <location>
        <begin position="152"/>
        <end position="186"/>
    </location>
</feature>
<dbReference type="AlphaFoldDB" id="A0A8X7VDM1"/>
<proteinExistence type="inferred from homology"/>
<organism evidence="5 6">
    <name type="scientific">Brassica carinata</name>
    <name type="common">Ethiopian mustard</name>
    <name type="synonym">Abyssinian cabbage</name>
    <dbReference type="NCBI Taxonomy" id="52824"/>
    <lineage>
        <taxon>Eukaryota</taxon>
        <taxon>Viridiplantae</taxon>
        <taxon>Streptophyta</taxon>
        <taxon>Embryophyta</taxon>
        <taxon>Tracheophyta</taxon>
        <taxon>Spermatophyta</taxon>
        <taxon>Magnoliopsida</taxon>
        <taxon>eudicotyledons</taxon>
        <taxon>Gunneridae</taxon>
        <taxon>Pentapetalae</taxon>
        <taxon>rosids</taxon>
        <taxon>malvids</taxon>
        <taxon>Brassicales</taxon>
        <taxon>Brassicaceae</taxon>
        <taxon>Brassiceae</taxon>
        <taxon>Brassica</taxon>
    </lineage>
</organism>
<evidence type="ECO:0000256" key="2">
    <source>
        <dbReference type="ARBA" id="ARBA00023054"/>
    </source>
</evidence>
<dbReference type="PANTHER" id="PTHR32054">
    <property type="entry name" value="HEAVY CHAIN, PUTATIVE, EXPRESSED-RELATED-RELATED"/>
    <property type="match status" value="1"/>
</dbReference>
<evidence type="ECO:0000256" key="4">
    <source>
        <dbReference type="SAM" id="MobiDB-lite"/>
    </source>
</evidence>
<comment type="caution">
    <text evidence="5">The sequence shown here is derived from an EMBL/GenBank/DDBJ whole genome shotgun (WGS) entry which is preliminary data.</text>
</comment>
<dbReference type="GO" id="GO:0005829">
    <property type="term" value="C:cytosol"/>
    <property type="evidence" value="ECO:0007669"/>
    <property type="project" value="TreeGrafter"/>
</dbReference>
<comment type="similarity">
    <text evidence="1">Belongs to the WEB family.</text>
</comment>
<feature type="coiled-coil region" evidence="3">
    <location>
        <begin position="302"/>
        <end position="378"/>
    </location>
</feature>
<protein>
    <recommendedName>
        <fullName evidence="7">WEB family protein</fullName>
    </recommendedName>
</protein>
<accession>A0A8X7VDM1</accession>
<keyword evidence="6" id="KW-1185">Reference proteome</keyword>
<feature type="region of interest" description="Disordered" evidence="4">
    <location>
        <begin position="462"/>
        <end position="496"/>
    </location>
</feature>
<feature type="coiled-coil region" evidence="3">
    <location>
        <begin position="70"/>
        <end position="118"/>
    </location>
</feature>
<gene>
    <name evidence="5" type="ORF">Bca52824_029046</name>
</gene>
<feature type="compositionally biased region" description="Basic and acidic residues" evidence="4">
    <location>
        <begin position="479"/>
        <end position="492"/>
    </location>
</feature>
<evidence type="ECO:0000256" key="1">
    <source>
        <dbReference type="ARBA" id="ARBA00005485"/>
    </source>
</evidence>